<reference evidence="1" key="1">
    <citation type="submission" date="2015-10" db="EMBL/GenBank/DDBJ databases">
        <authorList>
            <person name="Gilbert D.G."/>
        </authorList>
    </citation>
    <scope>NUCLEOTIDE SEQUENCE</scope>
</reference>
<evidence type="ECO:0000313" key="1">
    <source>
        <dbReference type="EMBL" id="CUV02947.1"/>
    </source>
</evidence>
<proteinExistence type="predicted"/>
<sequence length="59" mass="6577">MGQMVVGVNQAGKQSKAAEFNLFRAWGKLDGCSWAYLFDPFAIYLYGRVLQNWSAGTVN</sequence>
<protein>
    <submittedName>
        <fullName evidence="1">Uncharacterized protein</fullName>
    </submittedName>
</protein>
<organism evidence="1">
    <name type="scientific">hydrothermal vent metagenome</name>
    <dbReference type="NCBI Taxonomy" id="652676"/>
    <lineage>
        <taxon>unclassified sequences</taxon>
        <taxon>metagenomes</taxon>
        <taxon>ecological metagenomes</taxon>
    </lineage>
</organism>
<accession>A0A161K821</accession>
<dbReference type="AlphaFoldDB" id="A0A161K821"/>
<dbReference type="EMBL" id="FAXA01000333">
    <property type="protein sequence ID" value="CUV02947.1"/>
    <property type="molecule type" value="Genomic_DNA"/>
</dbReference>
<gene>
    <name evidence="1" type="ORF">MGWOODY_Clf1476</name>
</gene>
<name>A0A161K821_9ZZZZ</name>